<dbReference type="AlphaFoldDB" id="A0AAV8PP90"/>
<proteinExistence type="predicted"/>
<name>A0AAV8PP90_ENSVE</name>
<protein>
    <submittedName>
        <fullName evidence="1">Uncharacterized protein</fullName>
    </submittedName>
</protein>
<organism evidence="1 2">
    <name type="scientific">Ensete ventricosum</name>
    <name type="common">Abyssinian banana</name>
    <name type="synonym">Musa ensete</name>
    <dbReference type="NCBI Taxonomy" id="4639"/>
    <lineage>
        <taxon>Eukaryota</taxon>
        <taxon>Viridiplantae</taxon>
        <taxon>Streptophyta</taxon>
        <taxon>Embryophyta</taxon>
        <taxon>Tracheophyta</taxon>
        <taxon>Spermatophyta</taxon>
        <taxon>Magnoliopsida</taxon>
        <taxon>Liliopsida</taxon>
        <taxon>Zingiberales</taxon>
        <taxon>Musaceae</taxon>
        <taxon>Ensete</taxon>
    </lineage>
</organism>
<evidence type="ECO:0000313" key="2">
    <source>
        <dbReference type="Proteomes" id="UP001222027"/>
    </source>
</evidence>
<gene>
    <name evidence="1" type="ORF">OPV22_031414</name>
</gene>
<dbReference type="EMBL" id="JAQQAF010000009">
    <property type="protein sequence ID" value="KAJ8458488.1"/>
    <property type="molecule type" value="Genomic_DNA"/>
</dbReference>
<accession>A0AAV8PP90</accession>
<sequence>MARDTFNQEQFTYKLQLENPKNSVMDYNLFVCCGVVLPLRQLHSFAGLLIYSITGRTNFYMIETGARR</sequence>
<keyword evidence="2" id="KW-1185">Reference proteome</keyword>
<dbReference type="Proteomes" id="UP001222027">
    <property type="component" value="Unassembled WGS sequence"/>
</dbReference>
<reference evidence="1 2" key="1">
    <citation type="submission" date="2022-12" db="EMBL/GenBank/DDBJ databases">
        <title>Chromosome-scale assembly of the Ensete ventricosum genome.</title>
        <authorList>
            <person name="Dussert Y."/>
            <person name="Stocks J."/>
            <person name="Wendawek A."/>
            <person name="Woldeyes F."/>
            <person name="Nichols R.A."/>
            <person name="Borrell J.S."/>
        </authorList>
    </citation>
    <scope>NUCLEOTIDE SEQUENCE [LARGE SCALE GENOMIC DNA]</scope>
    <source>
        <strain evidence="2">cv. Maze</strain>
        <tissue evidence="1">Seeds</tissue>
    </source>
</reference>
<evidence type="ECO:0000313" key="1">
    <source>
        <dbReference type="EMBL" id="KAJ8458488.1"/>
    </source>
</evidence>
<comment type="caution">
    <text evidence="1">The sequence shown here is derived from an EMBL/GenBank/DDBJ whole genome shotgun (WGS) entry which is preliminary data.</text>
</comment>